<protein>
    <submittedName>
        <fullName evidence="3">Uncharacterized protein</fullName>
    </submittedName>
</protein>
<keyword evidence="1" id="KW-0175">Coiled coil</keyword>
<reference evidence="3 4" key="1">
    <citation type="journal article" date="2019" name="Sci. Data">
        <title>Hybrid genome assembly and annotation of Danionella translucida.</title>
        <authorList>
            <person name="Kadobianskyi M."/>
            <person name="Schulze L."/>
            <person name="Schuelke M."/>
            <person name="Judkewitz B."/>
        </authorList>
    </citation>
    <scope>NUCLEOTIDE SEQUENCE [LARGE SCALE GENOMIC DNA]</scope>
    <source>
        <strain evidence="3 4">Bolton</strain>
    </source>
</reference>
<dbReference type="PANTHER" id="PTHR28634">
    <property type="entry name" value="ZINC FINGER B-BOX DOMAIN-CONTAINING PROTEIN 1"/>
    <property type="match status" value="1"/>
</dbReference>
<feature type="region of interest" description="Disordered" evidence="2">
    <location>
        <begin position="33"/>
        <end position="53"/>
    </location>
</feature>
<gene>
    <name evidence="3" type="ORF">DNTS_009893</name>
</gene>
<feature type="non-terminal residue" evidence="3">
    <location>
        <position position="1"/>
    </location>
</feature>
<sequence length="172" mass="19301">ALQSLAQRNLMSSQHYKDLQGFLTLGLTQKVLESSTKPPQAPREEQHHPRSSPVVWQELWRSSSSLQHHAEESLVSALMNGCLVSSGPRPFTPHNNRVSSSQRLHLSGSPSRCSAIASNRPLSRAAQEIQEIQTVQLTDLQNELEEEKTEEYLALARLEEEFKNISITPLPQ</sequence>
<name>A0A553NIZ9_9TELE</name>
<feature type="coiled-coil region" evidence="1">
    <location>
        <begin position="130"/>
        <end position="161"/>
    </location>
</feature>
<evidence type="ECO:0000256" key="1">
    <source>
        <dbReference type="SAM" id="Coils"/>
    </source>
</evidence>
<evidence type="ECO:0000313" key="3">
    <source>
        <dbReference type="EMBL" id="TRY65406.1"/>
    </source>
</evidence>
<dbReference type="InterPro" id="IPR037688">
    <property type="entry name" value="ZBBX"/>
</dbReference>
<dbReference type="PANTHER" id="PTHR28634:SF1">
    <property type="entry name" value="ZINC FINGER B-BOX DOMAIN-CONTAINING PROTEIN 1"/>
    <property type="match status" value="1"/>
</dbReference>
<organism evidence="3 4">
    <name type="scientific">Danionella cerebrum</name>
    <dbReference type="NCBI Taxonomy" id="2873325"/>
    <lineage>
        <taxon>Eukaryota</taxon>
        <taxon>Metazoa</taxon>
        <taxon>Chordata</taxon>
        <taxon>Craniata</taxon>
        <taxon>Vertebrata</taxon>
        <taxon>Euteleostomi</taxon>
        <taxon>Actinopterygii</taxon>
        <taxon>Neopterygii</taxon>
        <taxon>Teleostei</taxon>
        <taxon>Ostariophysi</taxon>
        <taxon>Cypriniformes</taxon>
        <taxon>Danionidae</taxon>
        <taxon>Danioninae</taxon>
        <taxon>Danionella</taxon>
    </lineage>
</organism>
<evidence type="ECO:0000313" key="4">
    <source>
        <dbReference type="Proteomes" id="UP000316079"/>
    </source>
</evidence>
<keyword evidence="4" id="KW-1185">Reference proteome</keyword>
<proteinExistence type="predicted"/>
<comment type="caution">
    <text evidence="3">The sequence shown here is derived from an EMBL/GenBank/DDBJ whole genome shotgun (WGS) entry which is preliminary data.</text>
</comment>
<accession>A0A553NIZ9</accession>
<dbReference type="EMBL" id="SRMA01026921">
    <property type="protein sequence ID" value="TRY65406.1"/>
    <property type="molecule type" value="Genomic_DNA"/>
</dbReference>
<evidence type="ECO:0000256" key="2">
    <source>
        <dbReference type="SAM" id="MobiDB-lite"/>
    </source>
</evidence>
<dbReference type="OrthoDB" id="8962446at2759"/>
<dbReference type="Proteomes" id="UP000316079">
    <property type="component" value="Unassembled WGS sequence"/>
</dbReference>
<dbReference type="AlphaFoldDB" id="A0A553NIZ9"/>
<feature type="non-terminal residue" evidence="3">
    <location>
        <position position="172"/>
    </location>
</feature>